<feature type="compositionally biased region" description="Basic and acidic residues" evidence="4">
    <location>
        <begin position="120"/>
        <end position="134"/>
    </location>
</feature>
<dbReference type="AlphaFoldDB" id="A0A7S4NFJ1"/>
<evidence type="ECO:0000259" key="5">
    <source>
        <dbReference type="Pfam" id="PF12783"/>
    </source>
</evidence>
<gene>
    <name evidence="7" type="ORF">GTHE00462_LOCUS9636</name>
</gene>
<feature type="domain" description="Mon2/Sec7/BIG1-like dimerisation and cyclophilin-binding" evidence="6">
    <location>
        <begin position="157"/>
        <end position="319"/>
    </location>
</feature>
<accession>A0A7S4NFJ1</accession>
<dbReference type="Pfam" id="PF16213">
    <property type="entry name" value="DCB"/>
    <property type="match status" value="1"/>
</dbReference>
<evidence type="ECO:0000256" key="4">
    <source>
        <dbReference type="SAM" id="MobiDB-lite"/>
    </source>
</evidence>
<dbReference type="GO" id="GO:0015031">
    <property type="term" value="P:protein transport"/>
    <property type="evidence" value="ECO:0007669"/>
    <property type="project" value="UniProtKB-KW"/>
</dbReference>
<organism evidence="7">
    <name type="scientific">Guillardia theta</name>
    <name type="common">Cryptophyte</name>
    <name type="synonym">Cryptomonas phi</name>
    <dbReference type="NCBI Taxonomy" id="55529"/>
    <lineage>
        <taxon>Eukaryota</taxon>
        <taxon>Cryptophyceae</taxon>
        <taxon>Pyrenomonadales</taxon>
        <taxon>Geminigeraceae</taxon>
        <taxon>Guillardia</taxon>
    </lineage>
</organism>
<feature type="coiled-coil region" evidence="3">
    <location>
        <begin position="172"/>
        <end position="220"/>
    </location>
</feature>
<evidence type="ECO:0000256" key="3">
    <source>
        <dbReference type="SAM" id="Coils"/>
    </source>
</evidence>
<evidence type="ECO:0000256" key="1">
    <source>
        <dbReference type="ARBA" id="ARBA00022448"/>
    </source>
</evidence>
<dbReference type="EMBL" id="HBKN01012314">
    <property type="protein sequence ID" value="CAE2283851.1"/>
    <property type="molecule type" value="Transcribed_RNA"/>
</dbReference>
<feature type="region of interest" description="Disordered" evidence="4">
    <location>
        <begin position="70"/>
        <end position="145"/>
    </location>
</feature>
<feature type="region of interest" description="Disordered" evidence="4">
    <location>
        <begin position="605"/>
        <end position="639"/>
    </location>
</feature>
<name>A0A7S4NFJ1_GUITH</name>
<dbReference type="Pfam" id="PF12783">
    <property type="entry name" value="Sec7-like_HUS"/>
    <property type="match status" value="1"/>
</dbReference>
<feature type="compositionally biased region" description="Basic and acidic residues" evidence="4">
    <location>
        <begin position="354"/>
        <end position="363"/>
    </location>
</feature>
<reference evidence="7" key="1">
    <citation type="submission" date="2021-01" db="EMBL/GenBank/DDBJ databases">
        <authorList>
            <person name="Corre E."/>
            <person name="Pelletier E."/>
            <person name="Niang G."/>
            <person name="Scheremetjew M."/>
            <person name="Finn R."/>
            <person name="Kale V."/>
            <person name="Holt S."/>
            <person name="Cochrane G."/>
            <person name="Meng A."/>
            <person name="Brown T."/>
            <person name="Cohen L."/>
        </authorList>
    </citation>
    <scope>NUCLEOTIDE SEQUENCE</scope>
    <source>
        <strain evidence="7">CCMP 2712</strain>
    </source>
</reference>
<sequence>MSESVAAEVPTESKEQRSSSVEMSPVKGLEDAVRAGSPVSEDKKLSSHKRSLSWGGAFSRSLFGLRSKSKGDEFKENEGEQNGVAVVPEPIGEQEATQEDGQESPMKPSRLQFGWSKKTMSPEKKPEAPAERHPPHPLTPIEHKPGAALSHEPLVQLLKDVEGIEALVPRKQGKLLETLKASEKKLRELEAALLDPHETSRKLRSSLDVLKAAVQAAEDKNGKISRLGLVMLQRLAVLDAIDPPYFAAVGMVLRKCSEVAEEAIQLRVVQFISSAMQSERFAIQIGPALFMLEALLSIHGGRFPAASQAAAAALRQVTEASIDLLHKFDLERIESQRKQQLSFDSRASEDEEVHEISEVKEESPSASPSYVSKKSLPQAAECCAQVLKELLLLINGESSQRVRSRASLSSQILAMDILDSLFRKHPSVFMRYAPLLKLVEDDLLSIIIAQLQRLASGGVKLQIGAREAREDYAQRMLQVVKLFRLSSGIVSNVFATSLHEEFLETFSVEEGLGSFLLPNIANVLSLFSYLAQNASQQWVKLIALECLLEYTSCPSFSRRLKYAFTVCRGRGSVDDQDNVIVGIIRIFDDIVKTFLESRTGEQQHARKIAGKGEAGKGAAATAAAGTGGGGGGDRVAVQP</sequence>
<protein>
    <recommendedName>
        <fullName evidence="8">Mon2/Sec7/BIG1-like dimerisation and cyclophilin-binding domain-containing protein</fullName>
    </recommendedName>
</protein>
<evidence type="ECO:0008006" key="8">
    <source>
        <dbReference type="Google" id="ProtNLM"/>
    </source>
</evidence>
<proteinExistence type="predicted"/>
<keyword evidence="1" id="KW-0813">Transport</keyword>
<dbReference type="InterPro" id="IPR032629">
    <property type="entry name" value="DCB_dom"/>
</dbReference>
<feature type="domain" description="Mon2/Sec7/BIG1-like HUS" evidence="5">
    <location>
        <begin position="380"/>
        <end position="452"/>
    </location>
</feature>
<evidence type="ECO:0000256" key="2">
    <source>
        <dbReference type="ARBA" id="ARBA00022927"/>
    </source>
</evidence>
<feature type="region of interest" description="Disordered" evidence="4">
    <location>
        <begin position="341"/>
        <end position="370"/>
    </location>
</feature>
<feature type="region of interest" description="Disordered" evidence="4">
    <location>
        <begin position="1"/>
        <end position="51"/>
    </location>
</feature>
<evidence type="ECO:0000313" key="7">
    <source>
        <dbReference type="EMBL" id="CAE2283851.1"/>
    </source>
</evidence>
<keyword evidence="2" id="KW-0653">Protein transport</keyword>
<dbReference type="InterPro" id="IPR032691">
    <property type="entry name" value="Mon2/Sec7/BIG1-like_HUS"/>
</dbReference>
<keyword evidence="3" id="KW-0175">Coiled coil</keyword>
<evidence type="ECO:0000259" key="6">
    <source>
        <dbReference type="Pfam" id="PF16213"/>
    </source>
</evidence>